<dbReference type="OrthoDB" id="239865at2759"/>
<dbReference type="AlphaFoldDB" id="A0A2G8RVZ7"/>
<dbReference type="STRING" id="1077348.A0A2G8RVZ7"/>
<evidence type="ECO:0000313" key="2">
    <source>
        <dbReference type="EMBL" id="PIL25683.1"/>
    </source>
</evidence>
<dbReference type="Proteomes" id="UP000230002">
    <property type="component" value="Unassembled WGS sequence"/>
</dbReference>
<feature type="compositionally biased region" description="Low complexity" evidence="1">
    <location>
        <begin position="279"/>
        <end position="291"/>
    </location>
</feature>
<protein>
    <submittedName>
        <fullName evidence="2">Uncharacterized protein</fullName>
    </submittedName>
</protein>
<keyword evidence="3" id="KW-1185">Reference proteome</keyword>
<organism evidence="2 3">
    <name type="scientific">Ganoderma sinense ZZ0214-1</name>
    <dbReference type="NCBI Taxonomy" id="1077348"/>
    <lineage>
        <taxon>Eukaryota</taxon>
        <taxon>Fungi</taxon>
        <taxon>Dikarya</taxon>
        <taxon>Basidiomycota</taxon>
        <taxon>Agaricomycotina</taxon>
        <taxon>Agaricomycetes</taxon>
        <taxon>Polyporales</taxon>
        <taxon>Polyporaceae</taxon>
        <taxon>Ganoderma</taxon>
    </lineage>
</organism>
<feature type="compositionally biased region" description="Polar residues" evidence="1">
    <location>
        <begin position="232"/>
        <end position="246"/>
    </location>
</feature>
<dbReference type="EMBL" id="AYKW01000045">
    <property type="protein sequence ID" value="PIL25683.1"/>
    <property type="molecule type" value="Genomic_DNA"/>
</dbReference>
<dbReference type="SUPFAM" id="SSF50978">
    <property type="entry name" value="WD40 repeat-like"/>
    <property type="match status" value="1"/>
</dbReference>
<accession>A0A2G8RVZ7</accession>
<dbReference type="PANTHER" id="PTHR13211">
    <property type="entry name" value="TELOMERASE CAJAL BODY PROTEIN 1"/>
    <property type="match status" value="1"/>
</dbReference>
<proteinExistence type="predicted"/>
<dbReference type="InterPro" id="IPR051150">
    <property type="entry name" value="SWT21/TCAB1_mRNA_Telomere"/>
</dbReference>
<feature type="region of interest" description="Disordered" evidence="1">
    <location>
        <begin position="215"/>
        <end position="250"/>
    </location>
</feature>
<gene>
    <name evidence="2" type="ORF">GSI_11433</name>
</gene>
<evidence type="ECO:0000256" key="1">
    <source>
        <dbReference type="SAM" id="MobiDB-lite"/>
    </source>
</evidence>
<dbReference type="InterPro" id="IPR015943">
    <property type="entry name" value="WD40/YVTN_repeat-like_dom_sf"/>
</dbReference>
<evidence type="ECO:0000313" key="3">
    <source>
        <dbReference type="Proteomes" id="UP000230002"/>
    </source>
</evidence>
<dbReference type="PANTHER" id="PTHR13211:SF0">
    <property type="entry name" value="TELOMERASE CAJAL BODY PROTEIN 1"/>
    <property type="match status" value="1"/>
</dbReference>
<sequence length="344" mass="36573">MSFVPQLRASYRIVDHRERQVAPHSVAFNVGANRLYCGFEDAIEVFDIHRPGEGTRLRTTPSKKSRDGLKGIVSALAFAPDVSSDVYAAGSFSPSSPSSSNIAIFSEANGEVPIMFVGAEDEPAGGGVGCGVRASVSQLMFSPARPFLLFASFRRVDDIYCWDLRGDVSRPVEVFSTSSTLPIRNLTNQRLRFDLDIGGNWLAVGDEGGGVSVFDLAAPSSTPAGGKEQESAPRSSPMSNPRTTPTLRFDAHGDAVGSVAFHPLRPLLLSVSGSRHFDQASGVSSDSSTSDSESDLEGRTECPPSVGTFAVKRPRNKLQPAALDTTIKLWGFDGANSGGQETGE</sequence>
<comment type="caution">
    <text evidence="2">The sequence shown here is derived from an EMBL/GenBank/DDBJ whole genome shotgun (WGS) entry which is preliminary data.</text>
</comment>
<name>A0A2G8RVZ7_9APHY</name>
<feature type="region of interest" description="Disordered" evidence="1">
    <location>
        <begin position="278"/>
        <end position="309"/>
    </location>
</feature>
<reference evidence="2 3" key="1">
    <citation type="journal article" date="2015" name="Sci. Rep.">
        <title>Chromosome-level genome map provides insights into diverse defense mechanisms in the medicinal fungus Ganoderma sinense.</title>
        <authorList>
            <person name="Zhu Y."/>
            <person name="Xu J."/>
            <person name="Sun C."/>
            <person name="Zhou S."/>
            <person name="Xu H."/>
            <person name="Nelson D.R."/>
            <person name="Qian J."/>
            <person name="Song J."/>
            <person name="Luo H."/>
            <person name="Xiang L."/>
            <person name="Li Y."/>
            <person name="Xu Z."/>
            <person name="Ji A."/>
            <person name="Wang L."/>
            <person name="Lu S."/>
            <person name="Hayward A."/>
            <person name="Sun W."/>
            <person name="Li X."/>
            <person name="Schwartz D.C."/>
            <person name="Wang Y."/>
            <person name="Chen S."/>
        </authorList>
    </citation>
    <scope>NUCLEOTIDE SEQUENCE [LARGE SCALE GENOMIC DNA]</scope>
    <source>
        <strain evidence="2 3">ZZ0214-1</strain>
    </source>
</reference>
<dbReference type="Gene3D" id="2.130.10.10">
    <property type="entry name" value="YVTN repeat-like/Quinoprotein amine dehydrogenase"/>
    <property type="match status" value="1"/>
</dbReference>
<dbReference type="InterPro" id="IPR036322">
    <property type="entry name" value="WD40_repeat_dom_sf"/>
</dbReference>